<dbReference type="Gene3D" id="2.60.120.590">
    <property type="entry name" value="Alpha-ketoglutarate-dependent dioxygenase AlkB-like"/>
    <property type="match status" value="1"/>
</dbReference>
<dbReference type="InterPro" id="IPR027450">
    <property type="entry name" value="AlkB-like"/>
</dbReference>
<dbReference type="InterPro" id="IPR037151">
    <property type="entry name" value="AlkB-like_sf"/>
</dbReference>
<dbReference type="SUPFAM" id="SSF51197">
    <property type="entry name" value="Clavaminate synthase-like"/>
    <property type="match status" value="1"/>
</dbReference>
<feature type="domain" description="Fe2OG dioxygenase" evidence="2">
    <location>
        <begin position="276"/>
        <end position="394"/>
    </location>
</feature>
<organism evidence="3 4">
    <name type="scientific">Cylindrobasidium torrendii FP15055 ss-10</name>
    <dbReference type="NCBI Taxonomy" id="1314674"/>
    <lineage>
        <taxon>Eukaryota</taxon>
        <taxon>Fungi</taxon>
        <taxon>Dikarya</taxon>
        <taxon>Basidiomycota</taxon>
        <taxon>Agaricomycotina</taxon>
        <taxon>Agaricomycetes</taxon>
        <taxon>Agaricomycetidae</taxon>
        <taxon>Agaricales</taxon>
        <taxon>Marasmiineae</taxon>
        <taxon>Physalacriaceae</taxon>
        <taxon>Cylindrobasidium</taxon>
    </lineage>
</organism>
<dbReference type="OrthoDB" id="545910at2759"/>
<dbReference type="PROSITE" id="PS51471">
    <property type="entry name" value="FE2OG_OXY"/>
    <property type="match status" value="1"/>
</dbReference>
<dbReference type="AlphaFoldDB" id="A0A0D7BE16"/>
<dbReference type="PANTHER" id="PTHR31212">
    <property type="entry name" value="ALPHA-KETOGLUTARATE-DEPENDENT DIOXYGENASE ALKB HOMOLOG 3"/>
    <property type="match status" value="1"/>
</dbReference>
<dbReference type="PANTHER" id="PTHR31212:SF4">
    <property type="entry name" value="ALPHA-KETOGLUTARATE-DEPENDENT DIOXYGENASE ALKB HOMOLOG 3"/>
    <property type="match status" value="1"/>
</dbReference>
<feature type="compositionally biased region" description="Low complexity" evidence="1">
    <location>
        <begin position="70"/>
        <end position="116"/>
    </location>
</feature>
<protein>
    <recommendedName>
        <fullName evidence="2">Fe2OG dioxygenase domain-containing protein</fullName>
    </recommendedName>
</protein>
<reference evidence="3 4" key="1">
    <citation type="journal article" date="2015" name="Fungal Genet. Biol.">
        <title>Evolution of novel wood decay mechanisms in Agaricales revealed by the genome sequences of Fistulina hepatica and Cylindrobasidium torrendii.</title>
        <authorList>
            <person name="Floudas D."/>
            <person name="Held B.W."/>
            <person name="Riley R."/>
            <person name="Nagy L.G."/>
            <person name="Koehler G."/>
            <person name="Ransdell A.S."/>
            <person name="Younus H."/>
            <person name="Chow J."/>
            <person name="Chiniquy J."/>
            <person name="Lipzen A."/>
            <person name="Tritt A."/>
            <person name="Sun H."/>
            <person name="Haridas S."/>
            <person name="LaButti K."/>
            <person name="Ohm R.A."/>
            <person name="Kues U."/>
            <person name="Blanchette R.A."/>
            <person name="Grigoriev I.V."/>
            <person name="Minto R.E."/>
            <person name="Hibbett D.S."/>
        </authorList>
    </citation>
    <scope>NUCLEOTIDE SEQUENCE [LARGE SCALE GENOMIC DNA]</scope>
    <source>
        <strain evidence="3 4">FP15055 ss-10</strain>
    </source>
</reference>
<gene>
    <name evidence="3" type="ORF">CYLTODRAFT_396417</name>
</gene>
<keyword evidence="4" id="KW-1185">Reference proteome</keyword>
<sequence length="470" mass="51903">MDTDTLLATVFSLLSDAHSQETVLDALLRHDGDPEAAAHFLNREARRERKRKREGGSLAEWLEPKKAKQKSSAKTSSSLNASPTKPSSSSVRPSSLSVKPSSSSIRPSSSAGSSSTKTAVKLVTLRPPPSTAPTPPRLPPLTLSTPELVATHTPCTQHLSILPPSLACTLFHTLVAASAEWKRNKWWLFDRVVESPHRTTFFARKNDGVGGSDDWQEAAQFWYNGRATGPPEVFPAEMEDACTYIEAVVNDQLRQRQRFPLEWAGTDGDASEYVWRANVAAANCYEGAKDSVGFHSDQMTYLGPYCTIASLSLGTTRTFRLREVVPTQEKDTRHAQTFNIPLPHNSLTIMHASCQERFKHSIPPQPTIDLFRPAFPPDAPPSNARINVTFRFYRPDFAPSSTPKCKCGVPCILRPDMKNRSVLGAEGGGDKYWWTCYAGAQNDGKGCNMWMVMDMEKECRGPTVGSMKSE</sequence>
<accession>A0A0D7BE16</accession>
<dbReference type="GO" id="GO:0051213">
    <property type="term" value="F:dioxygenase activity"/>
    <property type="evidence" value="ECO:0007669"/>
    <property type="project" value="InterPro"/>
</dbReference>
<evidence type="ECO:0000256" key="1">
    <source>
        <dbReference type="SAM" id="MobiDB-lite"/>
    </source>
</evidence>
<evidence type="ECO:0000259" key="2">
    <source>
        <dbReference type="PROSITE" id="PS51471"/>
    </source>
</evidence>
<dbReference type="InterPro" id="IPR005123">
    <property type="entry name" value="Oxoglu/Fe-dep_dioxygenase_dom"/>
</dbReference>
<evidence type="ECO:0000313" key="3">
    <source>
        <dbReference type="EMBL" id="KIY67841.1"/>
    </source>
</evidence>
<dbReference type="STRING" id="1314674.A0A0D7BE16"/>
<dbReference type="InterPro" id="IPR032854">
    <property type="entry name" value="ALKBH3"/>
</dbReference>
<dbReference type="GO" id="GO:0006307">
    <property type="term" value="P:DNA alkylation repair"/>
    <property type="evidence" value="ECO:0007669"/>
    <property type="project" value="InterPro"/>
</dbReference>
<dbReference type="Pfam" id="PF13532">
    <property type="entry name" value="2OG-FeII_Oxy_2"/>
    <property type="match status" value="1"/>
</dbReference>
<proteinExistence type="predicted"/>
<feature type="region of interest" description="Disordered" evidence="1">
    <location>
        <begin position="40"/>
        <end position="118"/>
    </location>
</feature>
<dbReference type="EMBL" id="KN880516">
    <property type="protein sequence ID" value="KIY67841.1"/>
    <property type="molecule type" value="Genomic_DNA"/>
</dbReference>
<dbReference type="Proteomes" id="UP000054007">
    <property type="component" value="Unassembled WGS sequence"/>
</dbReference>
<name>A0A0D7BE16_9AGAR</name>
<evidence type="ECO:0000313" key="4">
    <source>
        <dbReference type="Proteomes" id="UP000054007"/>
    </source>
</evidence>